<name>A0AAV7ZXI7_9EUKA</name>
<comment type="caution">
    <text evidence="1">The sequence shown here is derived from an EMBL/GenBank/DDBJ whole genome shotgun (WGS) entry which is preliminary data.</text>
</comment>
<accession>A0AAV7ZXI7</accession>
<sequence length="188" mass="21621">MSILQNIWKNTILVDLKLTSNNNQAIHCHSLIFKLRFPNVKLEKIIHVIQQCNDNEINIFLDWCYSGFIQEKNPGNTIDISNIIEEVNVSWETSLNGTKFVAVTQSIPYSSSVGNSNSVNNIEKRKNSLNNYQFLKELLVTKIGISENDFIKKLDKPGLINDLKILYFDETSKDFSFIINKKVSKYTN</sequence>
<gene>
    <name evidence="1" type="ORF">M0812_10467</name>
</gene>
<reference evidence="1" key="1">
    <citation type="submission" date="2022-08" db="EMBL/GenBank/DDBJ databases">
        <title>Novel sulphate-reducing endosymbionts in the free-living metamonad Anaeramoeba.</title>
        <authorList>
            <person name="Jerlstrom-Hultqvist J."/>
            <person name="Cepicka I."/>
            <person name="Gallot-Lavallee L."/>
            <person name="Salas-Leiva D."/>
            <person name="Curtis B.A."/>
            <person name="Zahonova K."/>
            <person name="Pipaliya S."/>
            <person name="Dacks J."/>
            <person name="Roger A.J."/>
        </authorList>
    </citation>
    <scope>NUCLEOTIDE SEQUENCE</scope>
    <source>
        <strain evidence="1">Busselton2</strain>
    </source>
</reference>
<protein>
    <submittedName>
        <fullName evidence="1">Uncharacterized protein</fullName>
    </submittedName>
</protein>
<dbReference type="AlphaFoldDB" id="A0AAV7ZXI7"/>
<proteinExistence type="predicted"/>
<evidence type="ECO:0000313" key="1">
    <source>
        <dbReference type="EMBL" id="KAJ3444609.1"/>
    </source>
</evidence>
<evidence type="ECO:0000313" key="2">
    <source>
        <dbReference type="Proteomes" id="UP001146793"/>
    </source>
</evidence>
<dbReference type="Proteomes" id="UP001146793">
    <property type="component" value="Unassembled WGS sequence"/>
</dbReference>
<organism evidence="1 2">
    <name type="scientific">Anaeramoeba flamelloides</name>
    <dbReference type="NCBI Taxonomy" id="1746091"/>
    <lineage>
        <taxon>Eukaryota</taxon>
        <taxon>Metamonada</taxon>
        <taxon>Anaeramoebidae</taxon>
        <taxon>Anaeramoeba</taxon>
    </lineage>
</organism>
<dbReference type="EMBL" id="JANTQA010000023">
    <property type="protein sequence ID" value="KAJ3444609.1"/>
    <property type="molecule type" value="Genomic_DNA"/>
</dbReference>